<keyword evidence="1" id="KW-0812">Transmembrane</keyword>
<dbReference type="RefSeq" id="WP_078218578.1">
    <property type="nucleotide sequence ID" value="NZ_MUXZ01000018.1"/>
</dbReference>
<dbReference type="Proteomes" id="UP000254329">
    <property type="component" value="Unassembled WGS sequence"/>
</dbReference>
<name>A0A1V4B0J7_9PAST</name>
<feature type="transmembrane region" description="Helical" evidence="1">
    <location>
        <begin position="37"/>
        <end position="54"/>
    </location>
</feature>
<dbReference type="AlphaFoldDB" id="A0A1V4B0J7"/>
<reference evidence="2 3" key="1">
    <citation type="submission" date="2018-06" db="EMBL/GenBank/DDBJ databases">
        <authorList>
            <consortium name="Pathogen Informatics"/>
            <person name="Doyle S."/>
        </authorList>
    </citation>
    <scope>NUCLEOTIDE SEQUENCE [LARGE SCALE GENOMIC DNA]</scope>
    <source>
        <strain evidence="2 3">NCTC1659</strain>
    </source>
</reference>
<keyword evidence="1" id="KW-0472">Membrane</keyword>
<dbReference type="EMBL" id="UGHF01000001">
    <property type="protein sequence ID" value="STO60882.1"/>
    <property type="molecule type" value="Genomic_DNA"/>
</dbReference>
<evidence type="ECO:0000256" key="1">
    <source>
        <dbReference type="SAM" id="Phobius"/>
    </source>
</evidence>
<sequence length="144" mass="17237">MITYTRHFRNSIIIFSYTLILQKKSLGTPYFSGSGKFLAIRFFVIMLFFVIRIVKRIVKIRCCKHIKTDKHERTQKEKARIKPYLIRVHFINAKENERKKRPQICDLSVFGAEERLELDHLKPYAIRVCYFKHCKVTPICTLKK</sequence>
<proteinExistence type="predicted"/>
<evidence type="ECO:0000313" key="3">
    <source>
        <dbReference type="Proteomes" id="UP000254329"/>
    </source>
</evidence>
<organism evidence="2 3">
    <name type="scientific">Canicola haemoglobinophilus</name>
    <dbReference type="NCBI Taxonomy" id="733"/>
    <lineage>
        <taxon>Bacteria</taxon>
        <taxon>Pseudomonadati</taxon>
        <taxon>Pseudomonadota</taxon>
        <taxon>Gammaproteobacteria</taxon>
        <taxon>Pasteurellales</taxon>
        <taxon>Pasteurellaceae</taxon>
        <taxon>Canicola</taxon>
    </lineage>
</organism>
<accession>A0A1V4B0J7</accession>
<evidence type="ECO:0000313" key="2">
    <source>
        <dbReference type="EMBL" id="STO60882.1"/>
    </source>
</evidence>
<keyword evidence="3" id="KW-1185">Reference proteome</keyword>
<gene>
    <name evidence="2" type="ORF">NCTC1659_02183</name>
</gene>
<keyword evidence="1" id="KW-1133">Transmembrane helix</keyword>
<protein>
    <submittedName>
        <fullName evidence="2">Uncharacterized protein</fullName>
    </submittedName>
</protein>